<dbReference type="PROSITE" id="PS00107">
    <property type="entry name" value="PROTEIN_KINASE_ATP"/>
    <property type="match status" value="1"/>
</dbReference>
<dbReference type="PROSITE" id="PS00108">
    <property type="entry name" value="PROTEIN_KINASE_ST"/>
    <property type="match status" value="1"/>
</dbReference>
<evidence type="ECO:0000256" key="1">
    <source>
        <dbReference type="ARBA" id="ARBA00022527"/>
    </source>
</evidence>
<dbReference type="InterPro" id="IPR011009">
    <property type="entry name" value="Kinase-like_dom_sf"/>
</dbReference>
<evidence type="ECO:0000256" key="5">
    <source>
        <dbReference type="SAM" id="MobiDB-lite"/>
    </source>
</evidence>
<dbReference type="AlphaFoldDB" id="A0A2R6RVK5"/>
<dbReference type="InterPro" id="IPR001245">
    <property type="entry name" value="Ser-Thr/Tyr_kinase_cat_dom"/>
</dbReference>
<keyword evidence="1" id="KW-0418">Kinase</keyword>
<keyword evidence="1" id="KW-0723">Serine/threonine-protein kinase</keyword>
<dbReference type="InterPro" id="IPR000719">
    <property type="entry name" value="Prot_kinase_dom"/>
</dbReference>
<reference evidence="7 8" key="1">
    <citation type="submission" date="2018-02" db="EMBL/GenBank/DDBJ databases">
        <title>Genome sequence of the basidiomycete white-rot fungus Phlebia centrifuga.</title>
        <authorList>
            <person name="Granchi Z."/>
            <person name="Peng M."/>
            <person name="de Vries R.P."/>
            <person name="Hilden K."/>
            <person name="Makela M.R."/>
            <person name="Grigoriev I."/>
            <person name="Riley R."/>
        </authorList>
    </citation>
    <scope>NUCLEOTIDE SEQUENCE [LARGE SCALE GENOMIC DNA]</scope>
    <source>
        <strain evidence="7 8">FBCC195</strain>
    </source>
</reference>
<dbReference type="SUPFAM" id="SSF56112">
    <property type="entry name" value="Protein kinase-like (PK-like)"/>
    <property type="match status" value="1"/>
</dbReference>
<dbReference type="InterPro" id="IPR017441">
    <property type="entry name" value="Protein_kinase_ATP_BS"/>
</dbReference>
<accession>A0A2R6RVK5</accession>
<feature type="region of interest" description="Disordered" evidence="5">
    <location>
        <begin position="347"/>
        <end position="368"/>
    </location>
</feature>
<dbReference type="Pfam" id="PF14022">
    <property type="entry name" value="DUF4238"/>
    <property type="match status" value="1"/>
</dbReference>
<evidence type="ECO:0000256" key="2">
    <source>
        <dbReference type="ARBA" id="ARBA00022741"/>
    </source>
</evidence>
<dbReference type="PROSITE" id="PS50011">
    <property type="entry name" value="PROTEIN_KINASE_DOM"/>
    <property type="match status" value="1"/>
</dbReference>
<organism evidence="7 8">
    <name type="scientific">Hermanssonia centrifuga</name>
    <dbReference type="NCBI Taxonomy" id="98765"/>
    <lineage>
        <taxon>Eukaryota</taxon>
        <taxon>Fungi</taxon>
        <taxon>Dikarya</taxon>
        <taxon>Basidiomycota</taxon>
        <taxon>Agaricomycotina</taxon>
        <taxon>Agaricomycetes</taxon>
        <taxon>Polyporales</taxon>
        <taxon>Meruliaceae</taxon>
        <taxon>Hermanssonia</taxon>
    </lineage>
</organism>
<name>A0A2R6RVK5_9APHY</name>
<keyword evidence="3 4" id="KW-0067">ATP-binding</keyword>
<dbReference type="Proteomes" id="UP000186601">
    <property type="component" value="Unassembled WGS sequence"/>
</dbReference>
<gene>
    <name evidence="7" type="ORF">PHLCEN_2v1945</name>
</gene>
<feature type="domain" description="Protein kinase" evidence="6">
    <location>
        <begin position="459"/>
        <end position="732"/>
    </location>
</feature>
<sequence length="736" mass="83121">MEIPANSWGVQTLKSSHYFPQFLWKFLLSNIGPKWIGGHRIHVYDVVDDGLVEARRIPHQKSVFCDFDNGHLDLECLTALDQAEKAFARLEDAAETALTKILRKLTVAPGEVPKRQTITLERHDEEALRRYLIFLRYRNSDHYHETIARLGASGGKYTWVTWIPMGPLRRRAVLRSIKAFLEHDSRRETPMQAGFIGDIDEHCWRLFRTKDAEISVGIASEDQEFIFTDRAFGNLHEVDPDGSCDGSYHLFFPITPTVSIYLMIETPSLNEIRSTVSKGKFFMVIDQDLKRKRDEAEDDLKSAKNVKRIKIVQEPLSQEKIPQSSEICTMLPNLDFNECFSHSESTVVTESDIQAPPSEKSSTNPPPVVLSCDVESVPDVHLRNAMLLRDTPRYLLFSSLLSMTTAITVYDPARSDAEHTDLSALKLHCRQKHIREGLRKTLVVRDTVMVTDLTEEVALSGQSAVGHGSFADIWMGEWVDHAGGTRTAVALKVLRQCMTDNIKEKLLKRLKSEVLTWHRLRHPHIIQLYGIVQLPHTLAMVSPWCKNGTIVEYLKDINPTANRLRLLAQIASGVAYLHNCKPVVIHGDLKGNNILIDDGGMAVIADFGMAKVLEDFESDTLAASVFGGATRWLAPEIVKALMEDDGGPPPYTMQTDVYAFASVCLEIATGKLPYSHRTNAYAVGLDKLRGVKPCREDSVQLYGMDSRFWTMLERCWDEWYLRPSMSELTLFLGGLI</sequence>
<evidence type="ECO:0000259" key="6">
    <source>
        <dbReference type="PROSITE" id="PS50011"/>
    </source>
</evidence>
<dbReference type="OrthoDB" id="6718656at2759"/>
<dbReference type="SMART" id="SM00220">
    <property type="entry name" value="S_TKc"/>
    <property type="match status" value="1"/>
</dbReference>
<keyword evidence="2 4" id="KW-0547">Nucleotide-binding</keyword>
<evidence type="ECO:0000313" key="8">
    <source>
        <dbReference type="Proteomes" id="UP000186601"/>
    </source>
</evidence>
<dbReference type="InterPro" id="IPR025332">
    <property type="entry name" value="DUF4238"/>
</dbReference>
<evidence type="ECO:0000313" key="7">
    <source>
        <dbReference type="EMBL" id="PSS34041.1"/>
    </source>
</evidence>
<dbReference type="STRING" id="98765.A0A2R6RVK5"/>
<keyword evidence="1" id="KW-0808">Transferase</keyword>
<proteinExistence type="predicted"/>
<dbReference type="Pfam" id="PF07714">
    <property type="entry name" value="PK_Tyr_Ser-Thr"/>
    <property type="match status" value="1"/>
</dbReference>
<dbReference type="EMBL" id="MLYV02000162">
    <property type="protein sequence ID" value="PSS34041.1"/>
    <property type="molecule type" value="Genomic_DNA"/>
</dbReference>
<evidence type="ECO:0000256" key="3">
    <source>
        <dbReference type="ARBA" id="ARBA00022840"/>
    </source>
</evidence>
<dbReference type="InterPro" id="IPR051681">
    <property type="entry name" value="Ser/Thr_Kinases-Pseudokinases"/>
</dbReference>
<evidence type="ECO:0000256" key="4">
    <source>
        <dbReference type="PROSITE-ProRule" id="PRU10141"/>
    </source>
</evidence>
<dbReference type="Gene3D" id="1.10.510.10">
    <property type="entry name" value="Transferase(Phosphotransferase) domain 1"/>
    <property type="match status" value="1"/>
</dbReference>
<feature type="binding site" evidence="4">
    <location>
        <position position="492"/>
    </location>
    <ligand>
        <name>ATP</name>
        <dbReference type="ChEBI" id="CHEBI:30616"/>
    </ligand>
</feature>
<dbReference type="PANTHER" id="PTHR44329">
    <property type="entry name" value="SERINE/THREONINE-PROTEIN KINASE TNNI3K-RELATED"/>
    <property type="match status" value="1"/>
</dbReference>
<protein>
    <recommendedName>
        <fullName evidence="6">Protein kinase domain-containing protein</fullName>
    </recommendedName>
</protein>
<keyword evidence="8" id="KW-1185">Reference proteome</keyword>
<dbReference type="GO" id="GO:0005524">
    <property type="term" value="F:ATP binding"/>
    <property type="evidence" value="ECO:0007669"/>
    <property type="project" value="UniProtKB-UniRule"/>
</dbReference>
<dbReference type="InterPro" id="IPR008271">
    <property type="entry name" value="Ser/Thr_kinase_AS"/>
</dbReference>
<dbReference type="GO" id="GO:0004674">
    <property type="term" value="F:protein serine/threonine kinase activity"/>
    <property type="evidence" value="ECO:0007669"/>
    <property type="project" value="UniProtKB-KW"/>
</dbReference>
<comment type="caution">
    <text evidence="7">The sequence shown here is derived from an EMBL/GenBank/DDBJ whole genome shotgun (WGS) entry which is preliminary data.</text>
</comment>